<dbReference type="GO" id="GO:0016887">
    <property type="term" value="F:ATP hydrolysis activity"/>
    <property type="evidence" value="ECO:0007669"/>
    <property type="project" value="InterPro"/>
</dbReference>
<evidence type="ECO:0000259" key="11">
    <source>
        <dbReference type="PROSITE" id="PS50893"/>
    </source>
</evidence>
<evidence type="ECO:0000256" key="3">
    <source>
        <dbReference type="ARBA" id="ARBA00022475"/>
    </source>
</evidence>
<dbReference type="Gene3D" id="3.40.50.300">
    <property type="entry name" value="P-loop containing nucleotide triphosphate hydrolases"/>
    <property type="match status" value="1"/>
</dbReference>
<feature type="domain" description="ABC transporter" evidence="11">
    <location>
        <begin position="383"/>
        <end position="617"/>
    </location>
</feature>
<organism evidence="13 14">
    <name type="scientific">Heliomicrobium undosum</name>
    <dbReference type="NCBI Taxonomy" id="121734"/>
    <lineage>
        <taxon>Bacteria</taxon>
        <taxon>Bacillati</taxon>
        <taxon>Bacillota</taxon>
        <taxon>Clostridia</taxon>
        <taxon>Eubacteriales</taxon>
        <taxon>Heliobacteriaceae</taxon>
        <taxon>Heliomicrobium</taxon>
    </lineage>
</organism>
<keyword evidence="6 13" id="KW-0067">ATP-binding</keyword>
<protein>
    <submittedName>
        <fullName evidence="13">ATP-binding cassette domain-containing protein</fullName>
    </submittedName>
</protein>
<dbReference type="PROSITE" id="PS50893">
    <property type="entry name" value="ABC_TRANSPORTER_2"/>
    <property type="match status" value="1"/>
</dbReference>
<name>A0A845L414_9FIRM</name>
<dbReference type="PROSITE" id="PS00211">
    <property type="entry name" value="ABC_TRANSPORTER_1"/>
    <property type="match status" value="1"/>
</dbReference>
<evidence type="ECO:0000256" key="6">
    <source>
        <dbReference type="ARBA" id="ARBA00022840"/>
    </source>
</evidence>
<proteinExistence type="predicted"/>
<dbReference type="Proteomes" id="UP000463470">
    <property type="component" value="Unassembled WGS sequence"/>
</dbReference>
<evidence type="ECO:0000313" key="14">
    <source>
        <dbReference type="Proteomes" id="UP000463470"/>
    </source>
</evidence>
<dbReference type="InterPro" id="IPR017871">
    <property type="entry name" value="ABC_transporter-like_CS"/>
</dbReference>
<dbReference type="OrthoDB" id="9762778at2"/>
<dbReference type="FunFam" id="1.20.1560.10:FF:000011">
    <property type="entry name" value="Multidrug ABC transporter ATP-binding protein"/>
    <property type="match status" value="1"/>
</dbReference>
<evidence type="ECO:0000256" key="2">
    <source>
        <dbReference type="ARBA" id="ARBA00022448"/>
    </source>
</evidence>
<dbReference type="PROSITE" id="PS50929">
    <property type="entry name" value="ABC_TM1F"/>
    <property type="match status" value="1"/>
</dbReference>
<keyword evidence="4 10" id="KW-0812">Transmembrane</keyword>
<feature type="domain" description="ABC transmembrane type-1" evidence="12">
    <location>
        <begin position="52"/>
        <end position="346"/>
    </location>
</feature>
<gene>
    <name evidence="13" type="ORF">GTO91_16910</name>
</gene>
<dbReference type="SUPFAM" id="SSF52540">
    <property type="entry name" value="P-loop containing nucleoside triphosphate hydrolases"/>
    <property type="match status" value="1"/>
</dbReference>
<dbReference type="InterPro" id="IPR011527">
    <property type="entry name" value="ABC1_TM_dom"/>
</dbReference>
<dbReference type="CDD" id="cd18547">
    <property type="entry name" value="ABC_6TM_Tm288_like"/>
    <property type="match status" value="1"/>
</dbReference>
<keyword evidence="14" id="KW-1185">Reference proteome</keyword>
<keyword evidence="3" id="KW-1003">Cell membrane</keyword>
<dbReference type="SUPFAM" id="SSF90123">
    <property type="entry name" value="ABC transporter transmembrane region"/>
    <property type="match status" value="1"/>
</dbReference>
<evidence type="ECO:0000256" key="9">
    <source>
        <dbReference type="SAM" id="MobiDB-lite"/>
    </source>
</evidence>
<dbReference type="InterPro" id="IPR003593">
    <property type="entry name" value="AAA+_ATPase"/>
</dbReference>
<dbReference type="GO" id="GO:0015421">
    <property type="term" value="F:ABC-type oligopeptide transporter activity"/>
    <property type="evidence" value="ECO:0007669"/>
    <property type="project" value="TreeGrafter"/>
</dbReference>
<dbReference type="EMBL" id="WXEY01000036">
    <property type="protein sequence ID" value="MZP31382.1"/>
    <property type="molecule type" value="Genomic_DNA"/>
</dbReference>
<reference evidence="13 14" key="1">
    <citation type="submission" date="2020-01" db="EMBL/GenBank/DDBJ databases">
        <title>Whole-genome sequence of Heliobacterium undosum DSM 13378.</title>
        <authorList>
            <person name="Kyndt J.A."/>
            <person name="Meyer T.E."/>
        </authorList>
    </citation>
    <scope>NUCLEOTIDE SEQUENCE [LARGE SCALE GENOMIC DNA]</scope>
    <source>
        <strain evidence="13 14">DSM 13378</strain>
    </source>
</reference>
<comment type="subcellular location">
    <subcellularLocation>
        <location evidence="1">Cell membrane</location>
        <topology evidence="1">Multi-pass membrane protein</topology>
    </subcellularLocation>
</comment>
<dbReference type="InterPro" id="IPR003439">
    <property type="entry name" value="ABC_transporter-like_ATP-bd"/>
</dbReference>
<dbReference type="GO" id="GO:0005524">
    <property type="term" value="F:ATP binding"/>
    <property type="evidence" value="ECO:0007669"/>
    <property type="project" value="UniProtKB-KW"/>
</dbReference>
<dbReference type="AlphaFoldDB" id="A0A845L414"/>
<dbReference type="PANTHER" id="PTHR43394">
    <property type="entry name" value="ATP-DEPENDENT PERMEASE MDL1, MITOCHONDRIAL"/>
    <property type="match status" value="1"/>
</dbReference>
<evidence type="ECO:0000256" key="7">
    <source>
        <dbReference type="ARBA" id="ARBA00022989"/>
    </source>
</evidence>
<dbReference type="SMART" id="SM00382">
    <property type="entry name" value="AAA"/>
    <property type="match status" value="1"/>
</dbReference>
<dbReference type="Pfam" id="PF00664">
    <property type="entry name" value="ABC_membrane"/>
    <property type="match status" value="1"/>
</dbReference>
<feature type="region of interest" description="Disordered" evidence="9">
    <location>
        <begin position="1"/>
        <end position="28"/>
    </location>
</feature>
<dbReference type="Pfam" id="PF00005">
    <property type="entry name" value="ABC_tran"/>
    <property type="match status" value="1"/>
</dbReference>
<sequence>MSKASRIKTAPRAGFSPGGGPPMGMPAQKAKNVKGTLRRLAAYLRPHRLSLFTVLVTALLSTVFSIVSPKLLGNATTRLFEGLMMRYQGSPDAAIDFPYIANILIVLAGLYGFSALFGYVQQYVMAGVAQKTVFALRQDVNEKLSRLPLRYFDSNPHGETLSRAVNDVDNISNTLSQSLTQLITNVVTIVGVIVMMLVISPWMTLILLVTLPLSAFVIKGIASRSQSHFINQQKTLGELNSHIEEMYTAHPVVKAYGQEASSIAKFNAVNEQLYGAGWRAQFISGIIMPLMMFINNIGYVLVCVVGGVMVTKRAIEIGDVQAFIQYARQFAHPITQTANIANVIQSTIASAERVFELLDEVEEVPDAETDMAAVSAFRPLGDVAFEAVSFRYKSDEPLIEDMSILVKAGQTVAIVGPTGAGKTTLINLLMRFYEVDGGRITIDGVDIRHLRRSDLRRCFGMVLQDTWLFHGTIRENIAYGREGATEEEIVHAAKAANADRFIRTLPDGYATVLDEEASNISQGQKQLLTIARALLADPAILILDEATSSVDTRTEALIQKAMGKLMQGRTSFVIAHRLSTIREADLILVMDHGRVIEQGNHADLLAKGGFYAELYHSQFREGGLPQAV</sequence>
<keyword evidence="7 10" id="KW-1133">Transmembrane helix</keyword>
<evidence type="ECO:0000256" key="1">
    <source>
        <dbReference type="ARBA" id="ARBA00004651"/>
    </source>
</evidence>
<dbReference type="CDD" id="cd03254">
    <property type="entry name" value="ABCC_Glucan_exporter_like"/>
    <property type="match status" value="1"/>
</dbReference>
<feature type="transmembrane region" description="Helical" evidence="10">
    <location>
        <begin position="99"/>
        <end position="120"/>
    </location>
</feature>
<feature type="transmembrane region" description="Helical" evidence="10">
    <location>
        <begin position="49"/>
        <end position="67"/>
    </location>
</feature>
<dbReference type="Gene3D" id="1.20.1560.10">
    <property type="entry name" value="ABC transporter type 1, transmembrane domain"/>
    <property type="match status" value="1"/>
</dbReference>
<feature type="transmembrane region" description="Helical" evidence="10">
    <location>
        <begin position="286"/>
        <end position="310"/>
    </location>
</feature>
<keyword evidence="2" id="KW-0813">Transport</keyword>
<evidence type="ECO:0000259" key="12">
    <source>
        <dbReference type="PROSITE" id="PS50929"/>
    </source>
</evidence>
<evidence type="ECO:0000256" key="8">
    <source>
        <dbReference type="ARBA" id="ARBA00023136"/>
    </source>
</evidence>
<accession>A0A845L414</accession>
<dbReference type="GO" id="GO:0005886">
    <property type="term" value="C:plasma membrane"/>
    <property type="evidence" value="ECO:0007669"/>
    <property type="project" value="UniProtKB-SubCell"/>
</dbReference>
<evidence type="ECO:0000256" key="5">
    <source>
        <dbReference type="ARBA" id="ARBA00022741"/>
    </source>
</evidence>
<keyword evidence="5" id="KW-0547">Nucleotide-binding</keyword>
<evidence type="ECO:0000313" key="13">
    <source>
        <dbReference type="EMBL" id="MZP31382.1"/>
    </source>
</evidence>
<comment type="caution">
    <text evidence="13">The sequence shown here is derived from an EMBL/GenBank/DDBJ whole genome shotgun (WGS) entry which is preliminary data.</text>
</comment>
<dbReference type="RefSeq" id="WP_161259898.1">
    <property type="nucleotide sequence ID" value="NZ_WXEY01000036.1"/>
</dbReference>
<dbReference type="InterPro" id="IPR027417">
    <property type="entry name" value="P-loop_NTPase"/>
</dbReference>
<dbReference type="InterPro" id="IPR036640">
    <property type="entry name" value="ABC1_TM_sf"/>
</dbReference>
<keyword evidence="8 10" id="KW-0472">Membrane</keyword>
<evidence type="ECO:0000256" key="4">
    <source>
        <dbReference type="ARBA" id="ARBA00022692"/>
    </source>
</evidence>
<evidence type="ECO:0000256" key="10">
    <source>
        <dbReference type="SAM" id="Phobius"/>
    </source>
</evidence>
<dbReference type="PANTHER" id="PTHR43394:SF1">
    <property type="entry name" value="ATP-BINDING CASSETTE SUB-FAMILY B MEMBER 10, MITOCHONDRIAL"/>
    <property type="match status" value="1"/>
</dbReference>
<dbReference type="FunFam" id="3.40.50.300:FF:000287">
    <property type="entry name" value="Multidrug ABC transporter ATP-binding protein"/>
    <property type="match status" value="1"/>
</dbReference>
<dbReference type="InterPro" id="IPR039421">
    <property type="entry name" value="Type_1_exporter"/>
</dbReference>